<name>A0A151RAY7_CAJCA</name>
<dbReference type="GO" id="GO:0032452">
    <property type="term" value="F:histone demethylase activity"/>
    <property type="evidence" value="ECO:0007669"/>
    <property type="project" value="TreeGrafter"/>
</dbReference>
<keyword evidence="3" id="KW-1185">Reference proteome</keyword>
<dbReference type="GO" id="GO:0005634">
    <property type="term" value="C:nucleus"/>
    <property type="evidence" value="ECO:0007669"/>
    <property type="project" value="TreeGrafter"/>
</dbReference>
<feature type="non-terminal residue" evidence="2">
    <location>
        <position position="1"/>
    </location>
</feature>
<dbReference type="PANTHER" id="PTHR10694:SF106">
    <property type="entry name" value="TRANSCRIPTION FACTOR JUMONJI FAMILY PROTEIN"/>
    <property type="match status" value="1"/>
</dbReference>
<dbReference type="Gene3D" id="2.60.120.650">
    <property type="entry name" value="Cupin"/>
    <property type="match status" value="1"/>
</dbReference>
<dbReference type="SMART" id="SM00558">
    <property type="entry name" value="JmjC"/>
    <property type="match status" value="1"/>
</dbReference>
<evidence type="ECO:0000313" key="3">
    <source>
        <dbReference type="Proteomes" id="UP000075243"/>
    </source>
</evidence>
<dbReference type="GO" id="GO:0010468">
    <property type="term" value="P:regulation of gene expression"/>
    <property type="evidence" value="ECO:0007669"/>
    <property type="project" value="TreeGrafter"/>
</dbReference>
<dbReference type="GO" id="GO:0000785">
    <property type="term" value="C:chromatin"/>
    <property type="evidence" value="ECO:0007669"/>
    <property type="project" value="TreeGrafter"/>
</dbReference>
<dbReference type="EMBL" id="KQ483890">
    <property type="protein sequence ID" value="KYP39659.1"/>
    <property type="molecule type" value="Genomic_DNA"/>
</dbReference>
<accession>A0A151RAY7</accession>
<evidence type="ECO:0000313" key="2">
    <source>
        <dbReference type="EMBL" id="KYP39659.1"/>
    </source>
</evidence>
<dbReference type="AlphaFoldDB" id="A0A151RAY7"/>
<dbReference type="Pfam" id="PF02373">
    <property type="entry name" value="JmjC"/>
    <property type="match status" value="1"/>
</dbReference>
<dbReference type="SUPFAM" id="SSF51197">
    <property type="entry name" value="Clavaminate synthase-like"/>
    <property type="match status" value="1"/>
</dbReference>
<dbReference type="PROSITE" id="PS51184">
    <property type="entry name" value="JMJC"/>
    <property type="match status" value="1"/>
</dbReference>
<protein>
    <submittedName>
        <fullName evidence="2">Lysine-specific demethylase 5C</fullName>
    </submittedName>
</protein>
<feature type="domain" description="JmjC" evidence="1">
    <location>
        <begin position="131"/>
        <end position="278"/>
    </location>
</feature>
<dbReference type="Gramene" id="C.cajan_34921.t">
    <property type="protein sequence ID" value="C.cajan_34921.t"/>
    <property type="gene ID" value="C.cajan_34921"/>
</dbReference>
<evidence type="ECO:0000259" key="1">
    <source>
        <dbReference type="PROSITE" id="PS51184"/>
    </source>
</evidence>
<dbReference type="STRING" id="3821.A0A151RAY7"/>
<organism evidence="2 3">
    <name type="scientific">Cajanus cajan</name>
    <name type="common">Pigeon pea</name>
    <name type="synonym">Cajanus indicus</name>
    <dbReference type="NCBI Taxonomy" id="3821"/>
    <lineage>
        <taxon>Eukaryota</taxon>
        <taxon>Viridiplantae</taxon>
        <taxon>Streptophyta</taxon>
        <taxon>Embryophyta</taxon>
        <taxon>Tracheophyta</taxon>
        <taxon>Spermatophyta</taxon>
        <taxon>Magnoliopsida</taxon>
        <taxon>eudicotyledons</taxon>
        <taxon>Gunneridae</taxon>
        <taxon>Pentapetalae</taxon>
        <taxon>rosids</taxon>
        <taxon>fabids</taxon>
        <taxon>Fabales</taxon>
        <taxon>Fabaceae</taxon>
        <taxon>Papilionoideae</taxon>
        <taxon>50 kb inversion clade</taxon>
        <taxon>NPAAA clade</taxon>
        <taxon>indigoferoid/millettioid clade</taxon>
        <taxon>Phaseoleae</taxon>
        <taxon>Cajanus</taxon>
    </lineage>
</organism>
<proteinExistence type="predicted"/>
<dbReference type="Proteomes" id="UP000075243">
    <property type="component" value="Unassembled WGS sequence"/>
</dbReference>
<dbReference type="PANTHER" id="PTHR10694">
    <property type="entry name" value="LYSINE-SPECIFIC DEMETHYLASE"/>
    <property type="match status" value="1"/>
</dbReference>
<dbReference type="InterPro" id="IPR003347">
    <property type="entry name" value="JmjC_dom"/>
</dbReference>
<reference evidence="2" key="1">
    <citation type="journal article" date="2012" name="Nat. Biotechnol.">
        <title>Draft genome sequence of pigeonpea (Cajanus cajan), an orphan legume crop of resource-poor farmers.</title>
        <authorList>
            <person name="Varshney R.K."/>
            <person name="Chen W."/>
            <person name="Li Y."/>
            <person name="Bharti A.K."/>
            <person name="Saxena R.K."/>
            <person name="Schlueter J.A."/>
            <person name="Donoghue M.T."/>
            <person name="Azam S."/>
            <person name="Fan G."/>
            <person name="Whaley A.M."/>
            <person name="Farmer A.D."/>
            <person name="Sheridan J."/>
            <person name="Iwata A."/>
            <person name="Tuteja R."/>
            <person name="Penmetsa R.V."/>
            <person name="Wu W."/>
            <person name="Upadhyaya H.D."/>
            <person name="Yang S.P."/>
            <person name="Shah T."/>
            <person name="Saxena K.B."/>
            <person name="Michael T."/>
            <person name="McCombie W.R."/>
            <person name="Yang B."/>
            <person name="Zhang G."/>
            <person name="Yang H."/>
            <person name="Wang J."/>
            <person name="Spillane C."/>
            <person name="Cook D.R."/>
            <person name="May G.D."/>
            <person name="Xu X."/>
            <person name="Jackson S.A."/>
        </authorList>
    </citation>
    <scope>NUCLEOTIDE SEQUENCE [LARGE SCALE GENOMIC DNA]</scope>
</reference>
<dbReference type="OMA" id="ICRICHR"/>
<gene>
    <name evidence="2" type="ORF">KK1_039018</name>
</gene>
<sequence>SNIPECPVYHPSENEFEDPIYKIASPIVASIYAVVVLTKEKEDFKFQTSVQPLRLSEWNEKDKMSFSTGRNYTFHEFEALAKEAFLSRFHNYGDLMWKKEFWCEMGRGKKGKVQYGINIEDSAFSCDKLGKSRWNLKNFSRFPQSTLRLVDNKISGATDPKLYIGMLFSMFAWHVEDHYLYSINYHHSGANKTWYGVPPHAEDGALQLLSQKTCFLQISWYKMMWRFTRLCKKPGEFVIAFPRAYHSGYSSGFNCGGAVNFTIGDWFPLGAAASKRYVHLKPNDLIYYHTIVLSFKHLMQFYKETLLKLKGSKESSNVTSTLECRECNRDCYLAYTLCGKHCCSYPICLYHDNKSHKCSCGGIYTILKRDDMLEMEDAAKRLEQEDIRSVVYGKWIGYGDK</sequence>